<dbReference type="PANTHER" id="PTHR10668">
    <property type="entry name" value="PHYTOENE DEHYDROGENASE"/>
    <property type="match status" value="1"/>
</dbReference>
<accession>A0A4R9LY31</accession>
<gene>
    <name evidence="1" type="ORF">EHS15_09860</name>
</gene>
<reference evidence="1" key="1">
    <citation type="journal article" date="2019" name="PLoS Negl. Trop. Dis.">
        <title>Revisiting the worldwide diversity of Leptospira species in the environment.</title>
        <authorList>
            <person name="Vincent A.T."/>
            <person name="Schiettekatte O."/>
            <person name="Bourhy P."/>
            <person name="Veyrier F.J."/>
            <person name="Picardeau M."/>
        </authorList>
    </citation>
    <scope>NUCLEOTIDE SEQUENCE [LARGE SCALE GENOMIC DNA]</scope>
    <source>
        <strain evidence="1">201300427</strain>
    </source>
</reference>
<dbReference type="PANTHER" id="PTHR10668:SF105">
    <property type="entry name" value="DEHYDROGENASE-RELATED"/>
    <property type="match status" value="1"/>
</dbReference>
<dbReference type="Proteomes" id="UP000298058">
    <property type="component" value="Unassembled WGS sequence"/>
</dbReference>
<evidence type="ECO:0000313" key="1">
    <source>
        <dbReference type="EMBL" id="TGN19213.1"/>
    </source>
</evidence>
<dbReference type="InterPro" id="IPR036188">
    <property type="entry name" value="FAD/NAD-bd_sf"/>
</dbReference>
<comment type="caution">
    <text evidence="1">The sequence shown here is derived from an EMBL/GenBank/DDBJ whole genome shotgun (WGS) entry which is preliminary data.</text>
</comment>
<dbReference type="RefSeq" id="WP_135760398.1">
    <property type="nucleotide sequence ID" value="NZ_RQHW01000033.1"/>
</dbReference>
<organism evidence="1 2">
    <name type="scientific">Leptospira idonii</name>
    <dbReference type="NCBI Taxonomy" id="1193500"/>
    <lineage>
        <taxon>Bacteria</taxon>
        <taxon>Pseudomonadati</taxon>
        <taxon>Spirochaetota</taxon>
        <taxon>Spirochaetia</taxon>
        <taxon>Leptospirales</taxon>
        <taxon>Leptospiraceae</taxon>
        <taxon>Leptospira</taxon>
    </lineage>
</organism>
<protein>
    <submittedName>
        <fullName evidence="1">NAD(P)/FAD-dependent oxidoreductase</fullName>
    </submittedName>
</protein>
<sequence length="484" mass="52815">MTRTKDRYDVCIIGSGPNGLSAASLLAQSGLSILVLEAKSKLGGGMRTEELTLPGFLHDVCSGAHPMGILSPFFKTLPLEKFGLKWKEPPISVAHPLDEEPSVLLTQSIEETAEGLGIDGSSYQKLISPFVNNSPHFWEDVLAPIHIPKDPFSFVRFGLTGIRSAKGLAGSRFKEKRAKALFAGLASHSILPLESPLTAALGLVFAVSAHQKSWPVVEGGSENLAKALVAYLNTMGVEFQTNTRITSIAELPQTKVVIFDTDPLQLASLTESHLPGLYRKRLERFRFGPGVFKMDWALDRAIPWKDPKCLSASTIHLGGTMEEIAKAEADVWKGKHPDRPYVLLVQQSLFDPSRAPNGKHTGYAYCHVPNGSRIDLTEVIEKQIERFAPGFSKTILARHSMYTADFERYNPNYVGGAITGGAADLTQAFFRPVARLNPYSTPNPHLYICSASTPPGGGVHGMCGFYAAKTVLKRIDKLKSLKFT</sequence>
<dbReference type="SUPFAM" id="SSF51905">
    <property type="entry name" value="FAD/NAD(P)-binding domain"/>
    <property type="match status" value="1"/>
</dbReference>
<name>A0A4R9LY31_9LEPT</name>
<dbReference type="Gene3D" id="3.50.50.60">
    <property type="entry name" value="FAD/NAD(P)-binding domain"/>
    <property type="match status" value="1"/>
</dbReference>
<dbReference type="OrthoDB" id="9814556at2"/>
<dbReference type="Pfam" id="PF13450">
    <property type="entry name" value="NAD_binding_8"/>
    <property type="match status" value="1"/>
</dbReference>
<keyword evidence="2" id="KW-1185">Reference proteome</keyword>
<dbReference type="AlphaFoldDB" id="A0A4R9LY31"/>
<dbReference type="EMBL" id="RQHW01000033">
    <property type="protein sequence ID" value="TGN19213.1"/>
    <property type="molecule type" value="Genomic_DNA"/>
</dbReference>
<proteinExistence type="predicted"/>
<evidence type="ECO:0000313" key="2">
    <source>
        <dbReference type="Proteomes" id="UP000298058"/>
    </source>
</evidence>